<evidence type="ECO:0000313" key="3">
    <source>
        <dbReference type="Proteomes" id="UP000548476"/>
    </source>
</evidence>
<dbReference type="InterPro" id="IPR000182">
    <property type="entry name" value="GNAT_dom"/>
</dbReference>
<dbReference type="PANTHER" id="PTHR43441:SF10">
    <property type="entry name" value="ACETYLTRANSFERASE"/>
    <property type="match status" value="1"/>
</dbReference>
<sequence length="182" mass="20425">MFAHPLDDSAELRPLEPWRAAEFADYCVRDLPNLSPWLPWAEKMVEVDAARDWLRLFAEGTAADGRRIFGIWDAGKLVGGTMFRTFETRFATCEIGVWLAPEAGGRGLITKAAGHMIGWAVEERGINRVEWRCEPANTRSAAVAERLGMTREGVLRGAFPTRGTHVDVELWSLLADEWRARA</sequence>
<evidence type="ECO:0000313" key="2">
    <source>
        <dbReference type="EMBL" id="MBB6032578.1"/>
    </source>
</evidence>
<accession>A0A841FFG7</accession>
<evidence type="ECO:0000259" key="1">
    <source>
        <dbReference type="PROSITE" id="PS51186"/>
    </source>
</evidence>
<dbReference type="Proteomes" id="UP000548476">
    <property type="component" value="Unassembled WGS sequence"/>
</dbReference>
<proteinExistence type="predicted"/>
<dbReference type="GO" id="GO:0008999">
    <property type="term" value="F:protein-N-terminal-alanine acetyltransferase activity"/>
    <property type="evidence" value="ECO:0007669"/>
    <property type="project" value="TreeGrafter"/>
</dbReference>
<dbReference type="InterPro" id="IPR051908">
    <property type="entry name" value="Ribosomal_N-acetyltransferase"/>
</dbReference>
<organism evidence="2 3">
    <name type="scientific">Phytomonospora endophytica</name>
    <dbReference type="NCBI Taxonomy" id="714109"/>
    <lineage>
        <taxon>Bacteria</taxon>
        <taxon>Bacillati</taxon>
        <taxon>Actinomycetota</taxon>
        <taxon>Actinomycetes</taxon>
        <taxon>Micromonosporales</taxon>
        <taxon>Micromonosporaceae</taxon>
        <taxon>Phytomonospora</taxon>
    </lineage>
</organism>
<keyword evidence="2" id="KW-0808">Transferase</keyword>
<dbReference type="RefSeq" id="WP_184785466.1">
    <property type="nucleotide sequence ID" value="NZ_BONT01000039.1"/>
</dbReference>
<dbReference type="GO" id="GO:0005737">
    <property type="term" value="C:cytoplasm"/>
    <property type="evidence" value="ECO:0007669"/>
    <property type="project" value="TreeGrafter"/>
</dbReference>
<comment type="caution">
    <text evidence="2">The sequence shown here is derived from an EMBL/GenBank/DDBJ whole genome shotgun (WGS) entry which is preliminary data.</text>
</comment>
<dbReference type="Pfam" id="PF13302">
    <property type="entry name" value="Acetyltransf_3"/>
    <property type="match status" value="1"/>
</dbReference>
<dbReference type="GO" id="GO:1990189">
    <property type="term" value="F:protein N-terminal-serine acetyltransferase activity"/>
    <property type="evidence" value="ECO:0007669"/>
    <property type="project" value="TreeGrafter"/>
</dbReference>
<dbReference type="PANTHER" id="PTHR43441">
    <property type="entry name" value="RIBOSOMAL-PROTEIN-SERINE ACETYLTRANSFERASE"/>
    <property type="match status" value="1"/>
</dbReference>
<dbReference type="CDD" id="cd04301">
    <property type="entry name" value="NAT_SF"/>
    <property type="match status" value="1"/>
</dbReference>
<name>A0A841FFG7_9ACTN</name>
<dbReference type="SUPFAM" id="SSF55729">
    <property type="entry name" value="Acyl-CoA N-acyltransferases (Nat)"/>
    <property type="match status" value="1"/>
</dbReference>
<dbReference type="PROSITE" id="PS51186">
    <property type="entry name" value="GNAT"/>
    <property type="match status" value="1"/>
</dbReference>
<keyword evidence="3" id="KW-1185">Reference proteome</keyword>
<reference evidence="2 3" key="1">
    <citation type="submission" date="2020-08" db="EMBL/GenBank/DDBJ databases">
        <title>Genomic Encyclopedia of Type Strains, Phase IV (KMG-IV): sequencing the most valuable type-strain genomes for metagenomic binning, comparative biology and taxonomic classification.</title>
        <authorList>
            <person name="Goeker M."/>
        </authorList>
    </citation>
    <scope>NUCLEOTIDE SEQUENCE [LARGE SCALE GENOMIC DNA]</scope>
    <source>
        <strain evidence="2 3">YIM 65646</strain>
    </source>
</reference>
<protein>
    <submittedName>
        <fullName evidence="2">RimJ/RimL family protein N-acetyltransferase</fullName>
    </submittedName>
</protein>
<dbReference type="InterPro" id="IPR016181">
    <property type="entry name" value="Acyl_CoA_acyltransferase"/>
</dbReference>
<dbReference type="Gene3D" id="3.40.630.30">
    <property type="match status" value="1"/>
</dbReference>
<dbReference type="AlphaFoldDB" id="A0A841FFG7"/>
<dbReference type="EMBL" id="JACHGT010000001">
    <property type="protein sequence ID" value="MBB6032578.1"/>
    <property type="molecule type" value="Genomic_DNA"/>
</dbReference>
<gene>
    <name evidence="2" type="ORF">HNR73_000420</name>
</gene>
<feature type="domain" description="N-acetyltransferase" evidence="1">
    <location>
        <begin position="10"/>
        <end position="175"/>
    </location>
</feature>